<dbReference type="RefSeq" id="WP_273554854.1">
    <property type="nucleotide sequence ID" value="NZ_JAQRFI010000017.1"/>
</dbReference>
<feature type="domain" description="Haemolysin activator HlyB C-terminal" evidence="1">
    <location>
        <begin position="2"/>
        <end position="64"/>
    </location>
</feature>
<gene>
    <name evidence="2" type="ORF">PSI23_09450</name>
</gene>
<dbReference type="InterPro" id="IPR005565">
    <property type="entry name" value="Hemolysn_activator_HlyB_C"/>
</dbReference>
<keyword evidence="3" id="KW-1185">Reference proteome</keyword>
<evidence type="ECO:0000313" key="2">
    <source>
        <dbReference type="EMBL" id="MDC9589529.1"/>
    </source>
</evidence>
<reference evidence="2 3" key="1">
    <citation type="submission" date="2023-02" db="EMBL/GenBank/DDBJ databases">
        <title>Entomopathogenic bacteria.</title>
        <authorList>
            <person name="Machado R.A."/>
        </authorList>
    </citation>
    <scope>NUCLEOTIDE SEQUENCE [LARGE SCALE GENOMIC DNA]</scope>
    <source>
        <strain evidence="2 3">XENO-10</strain>
    </source>
</reference>
<sequence length="89" mass="10712">MGFGEQWSLSWTQDTDFRPEHHNRNLALSVSIPYGYWTARYRYFCNTTLQSLQIMDKNYPYASENLMWFNDFGHRYRGDMLTSIIQQVT</sequence>
<dbReference type="Gene3D" id="2.40.160.50">
    <property type="entry name" value="membrane protein fhac: a member of the omp85/tpsb transporter family"/>
    <property type="match status" value="1"/>
</dbReference>
<dbReference type="Pfam" id="PF03865">
    <property type="entry name" value="ShlB"/>
    <property type="match status" value="1"/>
</dbReference>
<accession>A0ABT5LI34</accession>
<organism evidence="2 3">
    <name type="scientific">Xenorhabdus yunnanensis</name>
    <dbReference type="NCBI Taxonomy" id="3025878"/>
    <lineage>
        <taxon>Bacteria</taxon>
        <taxon>Pseudomonadati</taxon>
        <taxon>Pseudomonadota</taxon>
        <taxon>Gammaproteobacteria</taxon>
        <taxon>Enterobacterales</taxon>
        <taxon>Morganellaceae</taxon>
        <taxon>Xenorhabdus</taxon>
    </lineage>
</organism>
<name>A0ABT5LI34_9GAMM</name>
<proteinExistence type="predicted"/>
<comment type="caution">
    <text evidence="2">The sequence shown here is derived from an EMBL/GenBank/DDBJ whole genome shotgun (WGS) entry which is preliminary data.</text>
</comment>
<dbReference type="Proteomes" id="UP001217178">
    <property type="component" value="Unassembled WGS sequence"/>
</dbReference>
<evidence type="ECO:0000259" key="1">
    <source>
        <dbReference type="Pfam" id="PF03865"/>
    </source>
</evidence>
<dbReference type="EMBL" id="JAQRFI010000017">
    <property type="protein sequence ID" value="MDC9589529.1"/>
    <property type="molecule type" value="Genomic_DNA"/>
</dbReference>
<evidence type="ECO:0000313" key="3">
    <source>
        <dbReference type="Proteomes" id="UP001217178"/>
    </source>
</evidence>
<protein>
    <submittedName>
        <fullName evidence="2">ShlB/FhaC/HecB family hemolysin secretion/activation protein</fullName>
    </submittedName>
</protein>